<proteinExistence type="predicted"/>
<keyword evidence="2" id="KW-1133">Transmembrane helix</keyword>
<evidence type="ECO:0000256" key="1">
    <source>
        <dbReference type="SAM" id="MobiDB-lite"/>
    </source>
</evidence>
<evidence type="ECO:0000256" key="2">
    <source>
        <dbReference type="SAM" id="Phobius"/>
    </source>
</evidence>
<keyword evidence="2" id="KW-0472">Membrane</keyword>
<protein>
    <submittedName>
        <fullName evidence="3">Homeobox protein MOX-1</fullName>
    </submittedName>
</protein>
<feature type="non-terminal residue" evidence="3">
    <location>
        <position position="1"/>
    </location>
</feature>
<dbReference type="PANTHER" id="PTHR35762:SF2">
    <property type="entry name" value="TRANSMEMBRANE PROTEIN"/>
    <property type="match status" value="1"/>
</dbReference>
<keyword evidence="3" id="KW-0371">Homeobox</keyword>
<organism evidence="3">
    <name type="scientific">Anthurium amnicola</name>
    <dbReference type="NCBI Taxonomy" id="1678845"/>
    <lineage>
        <taxon>Eukaryota</taxon>
        <taxon>Viridiplantae</taxon>
        <taxon>Streptophyta</taxon>
        <taxon>Embryophyta</taxon>
        <taxon>Tracheophyta</taxon>
        <taxon>Spermatophyta</taxon>
        <taxon>Magnoliopsida</taxon>
        <taxon>Liliopsida</taxon>
        <taxon>Araceae</taxon>
        <taxon>Pothoideae</taxon>
        <taxon>Potheae</taxon>
        <taxon>Anthurium</taxon>
    </lineage>
</organism>
<dbReference type="AlphaFoldDB" id="A0A1D1Z336"/>
<reference evidence="3" key="1">
    <citation type="submission" date="2015-07" db="EMBL/GenBank/DDBJ databases">
        <title>Transcriptome Assembly of Anthurium amnicola.</title>
        <authorList>
            <person name="Suzuki J."/>
        </authorList>
    </citation>
    <scope>NUCLEOTIDE SEQUENCE</scope>
</reference>
<keyword evidence="2" id="KW-0812">Transmembrane</keyword>
<accession>A0A1D1Z336</accession>
<sequence length="228" mass="25738">SPRFRCPFLTSCDEFRAPTNRRLRHGSPSPSGGEMDPVKQEEQQAMNEFRRARESSKRALFSISVSLLLLVSLSSWLWLPSLLGHASTHFSLFLIHLPDGFQVDRNTMFFLCNVILVVVARESGLLCGFFPGEGHPCGDHHPVKRQGHRGPAGDSSEVKLEGSVRSLQVSVMEKGRDCGGEGEGEEEEEEEEDRCCSDVDDELNKRFEDFIQKVKRERTMETLQMILV</sequence>
<name>A0A1D1Z336_9ARAE</name>
<dbReference type="PANTHER" id="PTHR35762">
    <property type="entry name" value="TRANSMEMBRANE PROTEIN"/>
    <property type="match status" value="1"/>
</dbReference>
<feature type="region of interest" description="Disordered" evidence="1">
    <location>
        <begin position="19"/>
        <end position="49"/>
    </location>
</feature>
<dbReference type="GO" id="GO:0003677">
    <property type="term" value="F:DNA binding"/>
    <property type="evidence" value="ECO:0007669"/>
    <property type="project" value="UniProtKB-KW"/>
</dbReference>
<keyword evidence="3" id="KW-0238">DNA-binding</keyword>
<feature type="transmembrane region" description="Helical" evidence="2">
    <location>
        <begin position="59"/>
        <end position="79"/>
    </location>
</feature>
<feature type="region of interest" description="Disordered" evidence="1">
    <location>
        <begin position="174"/>
        <end position="197"/>
    </location>
</feature>
<feature type="compositionally biased region" description="Acidic residues" evidence="1">
    <location>
        <begin position="180"/>
        <end position="193"/>
    </location>
</feature>
<gene>
    <name evidence="3" type="primary">MEOX1</name>
    <name evidence="3" type="ORF">g.100581</name>
</gene>
<dbReference type="EMBL" id="GDJX01006619">
    <property type="protein sequence ID" value="JAT61317.1"/>
    <property type="molecule type" value="Transcribed_RNA"/>
</dbReference>
<evidence type="ECO:0000313" key="3">
    <source>
        <dbReference type="EMBL" id="JAT61317.1"/>
    </source>
</evidence>
<feature type="compositionally biased region" description="Basic and acidic residues" evidence="1">
    <location>
        <begin position="36"/>
        <end position="49"/>
    </location>
</feature>